<dbReference type="FunFam" id="3.30.43.10:FF:000001">
    <property type="entry name" value="Xanthine dehydrogenase/oxidase"/>
    <property type="match status" value="1"/>
</dbReference>
<dbReference type="InterPro" id="IPR016166">
    <property type="entry name" value="FAD-bd_PCMH"/>
</dbReference>
<feature type="binding site" evidence="19">
    <location>
        <position position="74"/>
    </location>
    <ligand>
        <name>[2Fe-2S] cluster</name>
        <dbReference type="ChEBI" id="CHEBI:190135"/>
        <label>1</label>
    </ligand>
</feature>
<dbReference type="SUPFAM" id="SSF47741">
    <property type="entry name" value="CO dehydrogenase ISP C-domain like"/>
    <property type="match status" value="1"/>
</dbReference>
<evidence type="ECO:0000256" key="3">
    <source>
        <dbReference type="ARBA" id="ARBA00006849"/>
    </source>
</evidence>
<dbReference type="InterPro" id="IPR001041">
    <property type="entry name" value="2Fe-2S_ferredoxin-type"/>
</dbReference>
<dbReference type="FunFam" id="3.30.465.10:FF:000004">
    <property type="entry name" value="Xanthine dehydrogenase/oxidase"/>
    <property type="match status" value="1"/>
</dbReference>
<dbReference type="PANTHER" id="PTHR45444">
    <property type="entry name" value="XANTHINE DEHYDROGENASE"/>
    <property type="match status" value="1"/>
</dbReference>
<evidence type="ECO:0000256" key="20">
    <source>
        <dbReference type="SAM" id="MobiDB-lite"/>
    </source>
</evidence>
<feature type="binding site" evidence="19">
    <location>
        <position position="44"/>
    </location>
    <ligand>
        <name>[2Fe-2S] cluster</name>
        <dbReference type="ChEBI" id="CHEBI:190135"/>
        <label>1</label>
    </ligand>
</feature>
<dbReference type="InterPro" id="IPR002888">
    <property type="entry name" value="2Fe-2S-bd"/>
</dbReference>
<feature type="binding site" evidence="19">
    <location>
        <position position="709"/>
    </location>
    <ligand>
        <name>Mo-molybdopterin</name>
        <dbReference type="ChEBI" id="CHEBI:71302"/>
    </ligand>
    <ligandPart>
        <name>Mo</name>
        <dbReference type="ChEBI" id="CHEBI:28685"/>
    </ligandPart>
</feature>
<comment type="cofactor">
    <cofactor evidence="15">
        <name>[2Fe-2S] cluster</name>
        <dbReference type="ChEBI" id="CHEBI:190135"/>
    </cofactor>
</comment>
<evidence type="ECO:0000256" key="14">
    <source>
        <dbReference type="ARBA" id="ARBA00023140"/>
    </source>
</evidence>
<dbReference type="PROSITE" id="PS00197">
    <property type="entry name" value="2FE2S_FER_1"/>
    <property type="match status" value="1"/>
</dbReference>
<dbReference type="Gene3D" id="1.10.150.120">
    <property type="entry name" value="[2Fe-2S]-binding domain"/>
    <property type="match status" value="1"/>
</dbReference>
<dbReference type="SUPFAM" id="SSF54665">
    <property type="entry name" value="CO dehydrogenase molybdoprotein N-domain-like"/>
    <property type="match status" value="1"/>
</dbReference>
<dbReference type="Gene3D" id="3.10.20.30">
    <property type="match status" value="1"/>
</dbReference>
<dbReference type="Pfam" id="PF00111">
    <property type="entry name" value="Fer2"/>
    <property type="match status" value="1"/>
</dbReference>
<keyword evidence="6" id="KW-0285">Flavoprotein</keyword>
<dbReference type="SUPFAM" id="SSF56176">
    <property type="entry name" value="FAD-binding/transporter-associated domain-like"/>
    <property type="match status" value="1"/>
</dbReference>
<dbReference type="InterPro" id="IPR006058">
    <property type="entry name" value="2Fe2S_fd_BS"/>
</dbReference>
<dbReference type="SMART" id="SM01008">
    <property type="entry name" value="Ald_Xan_dh_C"/>
    <property type="match status" value="1"/>
</dbReference>
<dbReference type="GO" id="GO:0006145">
    <property type="term" value="P:purine nucleobase catabolic process"/>
    <property type="evidence" value="ECO:0007669"/>
    <property type="project" value="UniProtKB-ARBA"/>
</dbReference>
<feature type="binding site" evidence="19">
    <location>
        <position position="854"/>
    </location>
    <ligand>
        <name>Mo-molybdopterin</name>
        <dbReference type="ChEBI" id="CHEBI:71302"/>
    </ligand>
    <ligandPart>
        <name>Mo</name>
        <dbReference type="ChEBI" id="CHEBI:28685"/>
    </ligandPart>
</feature>
<comment type="subcellular location">
    <subcellularLocation>
        <location evidence="2">Peroxisome</location>
    </subcellularLocation>
</comment>
<dbReference type="FunFam" id="3.30.365.10:FF:000003">
    <property type="entry name" value="Aldehyde oxidase 1"/>
    <property type="match status" value="1"/>
</dbReference>
<keyword evidence="12 19" id="KW-0411">Iron-sulfur</keyword>
<dbReference type="GO" id="GO:0043546">
    <property type="term" value="F:molybdopterin cofactor binding"/>
    <property type="evidence" value="ECO:0007669"/>
    <property type="project" value="InterPro"/>
</dbReference>
<dbReference type="GO" id="GO:0004854">
    <property type="term" value="F:xanthine dehydrogenase activity"/>
    <property type="evidence" value="ECO:0007669"/>
    <property type="project" value="UniProtKB-EC"/>
</dbReference>
<keyword evidence="13" id="KW-0520">NAD</keyword>
<feature type="binding site" evidence="18">
    <location>
        <begin position="252"/>
        <end position="259"/>
    </location>
    <ligand>
        <name>FAD</name>
        <dbReference type="ChEBI" id="CHEBI:57692"/>
    </ligand>
</feature>
<dbReference type="InterPro" id="IPR016208">
    <property type="entry name" value="Ald_Oxase/xanthine_DH-like"/>
</dbReference>
<feature type="binding site" evidence="18">
    <location>
        <position position="355"/>
    </location>
    <ligand>
        <name>FAD</name>
        <dbReference type="ChEBI" id="CHEBI:57692"/>
    </ligand>
</feature>
<dbReference type="OrthoDB" id="8300278at2759"/>
<dbReference type="InterPro" id="IPR046867">
    <property type="entry name" value="AldOxase/xan_DH_MoCoBD2"/>
</dbReference>
<dbReference type="GO" id="GO:0005777">
    <property type="term" value="C:peroxisome"/>
    <property type="evidence" value="ECO:0007669"/>
    <property type="project" value="UniProtKB-SubCell"/>
</dbReference>
<keyword evidence="9 18" id="KW-0274">FAD</keyword>
<keyword evidence="7 19" id="KW-0001">2Fe-2S</keyword>
<dbReference type="EC" id="1.17.1.4" evidence="4"/>
<dbReference type="FunFam" id="3.30.365.10:FF:000001">
    <property type="entry name" value="Xanthine dehydrogenase oxidase"/>
    <property type="match status" value="1"/>
</dbReference>
<keyword evidence="5 19" id="KW-0500">Molybdenum</keyword>
<keyword evidence="10" id="KW-0560">Oxidoreductase</keyword>
<dbReference type="SUPFAM" id="SSF55447">
    <property type="entry name" value="CO dehydrogenase flavoprotein C-terminal domain-like"/>
    <property type="match status" value="1"/>
</dbReference>
<dbReference type="Gene3D" id="3.30.390.50">
    <property type="entry name" value="CO dehydrogenase flavoprotein, C-terminal domain"/>
    <property type="match status" value="1"/>
</dbReference>
<organism evidence="23 24">
    <name type="scientific">Bugula neritina</name>
    <name type="common">Brown bryozoan</name>
    <name type="synonym">Sertularia neritina</name>
    <dbReference type="NCBI Taxonomy" id="10212"/>
    <lineage>
        <taxon>Eukaryota</taxon>
        <taxon>Metazoa</taxon>
        <taxon>Spiralia</taxon>
        <taxon>Lophotrochozoa</taxon>
        <taxon>Bryozoa</taxon>
        <taxon>Gymnolaemata</taxon>
        <taxon>Cheilostomatida</taxon>
        <taxon>Flustrina</taxon>
        <taxon>Buguloidea</taxon>
        <taxon>Bugulidae</taxon>
        <taxon>Bugula</taxon>
    </lineage>
</organism>
<comment type="cofactor">
    <cofactor evidence="19">
        <name>[2Fe-2S] cluster</name>
        <dbReference type="ChEBI" id="CHEBI:190135"/>
    </cofactor>
    <text evidence="19">Binds 2 [2Fe-2S] clusters.</text>
</comment>
<comment type="catalytic activity">
    <reaction evidence="16">
        <text>xanthine + NAD(+) + H2O = urate + NADH + H(+)</text>
        <dbReference type="Rhea" id="RHEA:16669"/>
        <dbReference type="ChEBI" id="CHEBI:15377"/>
        <dbReference type="ChEBI" id="CHEBI:15378"/>
        <dbReference type="ChEBI" id="CHEBI:17712"/>
        <dbReference type="ChEBI" id="CHEBI:17775"/>
        <dbReference type="ChEBI" id="CHEBI:57540"/>
        <dbReference type="ChEBI" id="CHEBI:57945"/>
        <dbReference type="EC" id="1.17.1.4"/>
    </reaction>
</comment>
<evidence type="ECO:0000313" key="24">
    <source>
        <dbReference type="Proteomes" id="UP000593567"/>
    </source>
</evidence>
<dbReference type="NCBIfam" id="TIGR02963">
    <property type="entry name" value="xanthine_xdhA"/>
    <property type="match status" value="1"/>
</dbReference>
<dbReference type="FunFam" id="3.10.20.30:FF:000015">
    <property type="entry name" value="Aldehyde oxidase 1"/>
    <property type="match status" value="1"/>
</dbReference>
<dbReference type="Pfam" id="PF20256">
    <property type="entry name" value="MoCoBD_2"/>
    <property type="match status" value="1"/>
</dbReference>
<dbReference type="InterPro" id="IPR036884">
    <property type="entry name" value="2Fe-2S-bd_dom_sf"/>
</dbReference>
<evidence type="ECO:0000256" key="5">
    <source>
        <dbReference type="ARBA" id="ARBA00022505"/>
    </source>
</evidence>
<dbReference type="AlphaFoldDB" id="A0A7J7JNB2"/>
<dbReference type="PROSITE" id="PS00559">
    <property type="entry name" value="MOLYBDOPTERIN_EUK"/>
    <property type="match status" value="1"/>
</dbReference>
<dbReference type="Pfam" id="PF00941">
    <property type="entry name" value="FAD_binding_5"/>
    <property type="match status" value="1"/>
</dbReference>
<evidence type="ECO:0000256" key="9">
    <source>
        <dbReference type="ARBA" id="ARBA00022827"/>
    </source>
</evidence>
<dbReference type="GO" id="GO:0051537">
    <property type="term" value="F:2 iron, 2 sulfur cluster binding"/>
    <property type="evidence" value="ECO:0007669"/>
    <property type="project" value="UniProtKB-KW"/>
</dbReference>
<dbReference type="InterPro" id="IPR036683">
    <property type="entry name" value="CO_DH_flav_C_dom_sf"/>
</dbReference>
<keyword evidence="11 19" id="KW-0408">Iron</keyword>
<proteinExistence type="inferred from homology"/>
<feature type="binding site" evidence="18">
    <location>
        <position position="332"/>
    </location>
    <ligand>
        <name>FAD</name>
        <dbReference type="ChEBI" id="CHEBI:57692"/>
    </ligand>
</feature>
<evidence type="ECO:0000256" key="2">
    <source>
        <dbReference type="ARBA" id="ARBA00004275"/>
    </source>
</evidence>
<dbReference type="InterPro" id="IPR012675">
    <property type="entry name" value="Beta-grasp_dom_sf"/>
</dbReference>
<dbReference type="InterPro" id="IPR016167">
    <property type="entry name" value="FAD-bd_PCMH_sub1"/>
</dbReference>
<dbReference type="InterPro" id="IPR000674">
    <property type="entry name" value="Ald_Oxase/Xan_DH_a/b"/>
</dbReference>
<name>A0A7J7JNB2_BUGNE</name>
<feature type="binding site" evidence="18">
    <location>
        <begin position="342"/>
        <end position="346"/>
    </location>
    <ligand>
        <name>FAD</name>
        <dbReference type="ChEBI" id="CHEBI:57692"/>
    </ligand>
</feature>
<comment type="cofactor">
    <cofactor evidence="19">
        <name>Mo-molybdopterin</name>
        <dbReference type="ChEBI" id="CHEBI:71302"/>
    </cofactor>
    <text evidence="19">Binds 1 Mo-molybdopterin (Mo-MPT) cofactor per subunit.</text>
</comment>
<dbReference type="Gene3D" id="3.30.43.10">
    <property type="entry name" value="Uridine Diphospho-n-acetylenolpyruvylglucosamine Reductase, domain 2"/>
    <property type="match status" value="1"/>
</dbReference>
<comment type="catalytic activity">
    <reaction evidence="17">
        <text>hypoxanthine + NAD(+) + H2O = xanthine + NADH + H(+)</text>
        <dbReference type="Rhea" id="RHEA:24670"/>
        <dbReference type="ChEBI" id="CHEBI:15377"/>
        <dbReference type="ChEBI" id="CHEBI:15378"/>
        <dbReference type="ChEBI" id="CHEBI:17368"/>
        <dbReference type="ChEBI" id="CHEBI:17712"/>
        <dbReference type="ChEBI" id="CHEBI:57540"/>
        <dbReference type="ChEBI" id="CHEBI:57945"/>
        <dbReference type="EC" id="1.17.1.4"/>
    </reaction>
</comment>
<evidence type="ECO:0000256" key="17">
    <source>
        <dbReference type="ARBA" id="ARBA00049517"/>
    </source>
</evidence>
<feature type="domain" description="FAD-binding PCMH-type" evidence="22">
    <location>
        <begin position="224"/>
        <end position="414"/>
    </location>
</feature>
<dbReference type="InterPro" id="IPR008274">
    <property type="entry name" value="AldOxase/xan_DH_MoCoBD1"/>
</dbReference>
<evidence type="ECO:0000259" key="22">
    <source>
        <dbReference type="PROSITE" id="PS51387"/>
    </source>
</evidence>
<evidence type="ECO:0000256" key="1">
    <source>
        <dbReference type="ARBA" id="ARBA00001974"/>
    </source>
</evidence>
<evidence type="ECO:0000256" key="18">
    <source>
        <dbReference type="PIRSR" id="PIRSR000127-2"/>
    </source>
</evidence>
<evidence type="ECO:0000313" key="23">
    <source>
        <dbReference type="EMBL" id="KAF6027363.1"/>
    </source>
</evidence>
<accession>A0A7J7JNB2</accession>
<protein>
    <recommendedName>
        <fullName evidence="4">xanthine dehydrogenase</fullName>
        <ecNumber evidence="4">1.17.1.4</ecNumber>
    </recommendedName>
</protein>
<feature type="binding site" evidence="19">
    <location>
        <position position="114"/>
    </location>
    <ligand>
        <name>[2Fe-2S] cluster</name>
        <dbReference type="ChEBI" id="CHEBI:190135"/>
        <label>2</label>
    </ligand>
</feature>
<dbReference type="InterPro" id="IPR016169">
    <property type="entry name" value="FAD-bd_PCMH_sub2"/>
</dbReference>
<dbReference type="SUPFAM" id="SSF54292">
    <property type="entry name" value="2Fe-2S ferredoxin-like"/>
    <property type="match status" value="1"/>
</dbReference>
<dbReference type="InterPro" id="IPR036318">
    <property type="entry name" value="FAD-bd_PCMH-like_sf"/>
</dbReference>
<dbReference type="EMBL" id="VXIV02002103">
    <property type="protein sequence ID" value="KAF6027363.1"/>
    <property type="molecule type" value="Genomic_DNA"/>
</dbReference>
<feature type="binding site" evidence="19">
    <location>
        <position position="149"/>
    </location>
    <ligand>
        <name>[2Fe-2S] cluster</name>
        <dbReference type="ChEBI" id="CHEBI:190135"/>
        <label>2</label>
    </ligand>
</feature>
<evidence type="ECO:0000256" key="19">
    <source>
        <dbReference type="PIRSR" id="PIRSR000127-3"/>
    </source>
</evidence>
<evidence type="ECO:0000256" key="7">
    <source>
        <dbReference type="ARBA" id="ARBA00022714"/>
    </source>
</evidence>
<feature type="binding site" evidence="19">
    <location>
        <position position="740"/>
    </location>
    <ligand>
        <name>Mo-molybdopterin</name>
        <dbReference type="ChEBI" id="CHEBI:71302"/>
    </ligand>
    <ligandPart>
        <name>Mo</name>
        <dbReference type="ChEBI" id="CHEBI:28685"/>
    </ligandPart>
</feature>
<feature type="binding site" evidence="19">
    <location>
        <position position="49"/>
    </location>
    <ligand>
        <name>[2Fe-2S] cluster</name>
        <dbReference type="ChEBI" id="CHEBI:190135"/>
        <label>1</label>
    </ligand>
</feature>
<dbReference type="InterPro" id="IPR002346">
    <property type="entry name" value="Mopterin_DH_FAD-bd"/>
</dbReference>
<dbReference type="InterPro" id="IPR014307">
    <property type="entry name" value="Xanthine_DH_ssu"/>
</dbReference>
<gene>
    <name evidence="23" type="ORF">EB796_014330</name>
</gene>
<evidence type="ECO:0000256" key="10">
    <source>
        <dbReference type="ARBA" id="ARBA00023002"/>
    </source>
</evidence>
<dbReference type="InterPro" id="IPR022407">
    <property type="entry name" value="OxRdtase_Mopterin_BS"/>
</dbReference>
<feature type="domain" description="2Fe-2S ferredoxin-type" evidence="21">
    <location>
        <begin position="5"/>
        <end position="92"/>
    </location>
</feature>
<dbReference type="PANTHER" id="PTHR45444:SF3">
    <property type="entry name" value="XANTHINE DEHYDROGENASE"/>
    <property type="match status" value="1"/>
</dbReference>
<dbReference type="Pfam" id="PF02738">
    <property type="entry name" value="MoCoBD_1"/>
    <property type="match status" value="1"/>
</dbReference>
<evidence type="ECO:0000256" key="12">
    <source>
        <dbReference type="ARBA" id="ARBA00023014"/>
    </source>
</evidence>
<comment type="similarity">
    <text evidence="3">Belongs to the xanthine dehydrogenase family.</text>
</comment>
<dbReference type="GO" id="GO:0071949">
    <property type="term" value="F:FAD binding"/>
    <property type="evidence" value="ECO:0007669"/>
    <property type="project" value="InterPro"/>
</dbReference>
<evidence type="ECO:0000256" key="11">
    <source>
        <dbReference type="ARBA" id="ARBA00023004"/>
    </source>
</evidence>
<reference evidence="23" key="1">
    <citation type="submission" date="2020-06" db="EMBL/GenBank/DDBJ databases">
        <title>Draft genome of Bugula neritina, a colonial animal packing powerful symbionts and potential medicines.</title>
        <authorList>
            <person name="Rayko M."/>
        </authorList>
    </citation>
    <scope>NUCLEOTIDE SEQUENCE [LARGE SCALE GENOMIC DNA]</scope>
    <source>
        <strain evidence="23">Kwan_BN1</strain>
    </source>
</reference>
<evidence type="ECO:0000256" key="16">
    <source>
        <dbReference type="ARBA" id="ARBA00049017"/>
    </source>
</evidence>
<dbReference type="InterPro" id="IPR037165">
    <property type="entry name" value="AldOxase/xan_DH_Mopterin-bd_sf"/>
</dbReference>
<evidence type="ECO:0000256" key="8">
    <source>
        <dbReference type="ARBA" id="ARBA00022723"/>
    </source>
</evidence>
<feature type="binding site" evidence="19">
    <location>
        <position position="52"/>
    </location>
    <ligand>
        <name>[2Fe-2S] cluster</name>
        <dbReference type="ChEBI" id="CHEBI:190135"/>
        <label>1</label>
    </ligand>
</feature>
<feature type="region of interest" description="Disordered" evidence="20">
    <location>
        <begin position="181"/>
        <end position="202"/>
    </location>
</feature>
<feature type="binding site" evidence="19">
    <location>
        <position position="151"/>
    </location>
    <ligand>
        <name>[2Fe-2S] cluster</name>
        <dbReference type="ChEBI" id="CHEBI:190135"/>
        <label>2</label>
    </ligand>
</feature>
<dbReference type="FunFam" id="3.90.1170.50:FF:000001">
    <property type="entry name" value="Aldehyde oxidase 1"/>
    <property type="match status" value="1"/>
</dbReference>
<dbReference type="Gene3D" id="3.30.465.10">
    <property type="match status" value="1"/>
</dbReference>
<feature type="binding site" evidence="18">
    <location>
        <position position="420"/>
    </location>
    <ligand>
        <name>FAD</name>
        <dbReference type="ChEBI" id="CHEBI:57692"/>
    </ligand>
</feature>
<dbReference type="Pfam" id="PF01799">
    <property type="entry name" value="Fer2_2"/>
    <property type="match status" value="1"/>
</dbReference>
<dbReference type="Pfam" id="PF01315">
    <property type="entry name" value="Ald_Xan_dh_C"/>
    <property type="match status" value="1"/>
</dbReference>
<evidence type="ECO:0000256" key="13">
    <source>
        <dbReference type="ARBA" id="ARBA00023027"/>
    </source>
</evidence>
<evidence type="ECO:0000256" key="4">
    <source>
        <dbReference type="ARBA" id="ARBA00013123"/>
    </source>
</evidence>
<evidence type="ECO:0000259" key="21">
    <source>
        <dbReference type="PROSITE" id="PS51085"/>
    </source>
</evidence>
<sequence>MEDASSLVLYVNGKKFCVDNPDPEDTLLQFLREKCSLKGTKLGCAEGGCGACTVMVSEWNETEGKILHYAVNACLARLVSMHGKSVITVEGIGSTKTKLHVVQERLAKSHGSQCGFCTPGIVMSMYTLLRNSPQPTQEDLMSALEGNLCRCTGYRPILEGFSQFTNMSCAMGDNCCKVKGPGSNSKPADKQEEPTPQNVYDASQEPIFPPELKLKAFHKEFRHYRGERVEWYRPVELKELLKLKKQYPSARLVCGNTEVGVEVKFKGLHYPVIIAPTHVEELNQVEVGETGVWFGASVTLTKMEKVLEEQIHSLPEHATRIYSEIIEMLKWFAGRQIRNVSSIAGNLMTASPISDLNPLYLAAGVKIKVMSADRGAREITLDGNFFISYRKIAVIDHPSTMHILILVFHSLKCEFFAGYKQAHRKGDDIATVNSGIRVKMDTTMKKVEEISLAFGGMAPITKTCPQTSAALVGSFFFKFYETVKYRISKLQSSGENGPKPDLSCIERLERGPTKGIQIYQEDTENASACWKALPAHSAELQCSGEAQYVDDLPTYTDELYMALVFSSKAHARILSIDASEAMKCSGVRSCLTAKDVPGSNNTGLFGDELIFAADEVTAHGQVIGAVIADSQKHAQLAAKKVRVEYENLPALITIQDAIKANSFHGDRVLVKGDVEEGFTQAEHILSGEISSVLCVPSDHGEMEIFSSTQDVSLVQFAAARALKVPSNRIHVRTKRLGGGFGGKETQSTYLALPAAVACRRHEVPIRCMLDRDEDMIITGGRHPYLAKYKVGFNSDGKIIACDVQLYSNAGNSLDLSIGVNDRALTSIDNAYNIPNMRVQGWMCKTNIVSNTAFRGFGGPQGMFFMEHIISEISSKLKIEDTKIREMHLYQEGDCTHYKQPIINCNISKCWQQVLQQSDYETRKAEVIKYNSQNRYRKRGICAMPTKYGIAFGVTFLNQAAALVHIYKDGYVLLSHGGIEMGQGVFTKMIQIHTMEVSTTTVANTSPTAASTGSDLNGAAVLNACEKLKERLRPFVDAKPDGKWEDWVNDAYFARVSLSATGYYATPDLYMDYSTSTGTPYAYFSFGAAVTEVEIDCLTGDHQLIRTDIVMDVGKSLNPAIDIGQIEGAFVQGYGWLCLEQVKMMASTGTMLTCGPGTTRSQGLVTFHRSSTSPFSRTFLMSRPFTLLRLLVNHLCFCRHQLSLPSSQR</sequence>
<dbReference type="Gene3D" id="3.30.365.10">
    <property type="entry name" value="Aldehyde oxidase/xanthine dehydrogenase, molybdopterin binding domain"/>
    <property type="match status" value="4"/>
</dbReference>
<dbReference type="PROSITE" id="PS51085">
    <property type="entry name" value="2FE2S_FER_2"/>
    <property type="match status" value="1"/>
</dbReference>
<dbReference type="SUPFAM" id="SSF56003">
    <property type="entry name" value="Molybdenum cofactor-binding domain"/>
    <property type="match status" value="1"/>
</dbReference>
<feature type="binding site" evidence="19">
    <location>
        <position position="1009"/>
    </location>
    <ligand>
        <name>Mo-molybdopterin</name>
        <dbReference type="ChEBI" id="CHEBI:71302"/>
    </ligand>
    <ligandPart>
        <name>Mo</name>
        <dbReference type="ChEBI" id="CHEBI:28685"/>
    </ligandPart>
</feature>
<keyword evidence="24" id="KW-1185">Reference proteome</keyword>
<dbReference type="InterPro" id="IPR036856">
    <property type="entry name" value="Ald_Oxase/Xan_DH_a/b_sf"/>
</dbReference>
<evidence type="ECO:0000256" key="15">
    <source>
        <dbReference type="ARBA" id="ARBA00034078"/>
    </source>
</evidence>
<dbReference type="CDD" id="cd00207">
    <property type="entry name" value="fer2"/>
    <property type="match status" value="1"/>
</dbReference>
<dbReference type="GO" id="GO:0005506">
    <property type="term" value="F:iron ion binding"/>
    <property type="evidence" value="ECO:0007669"/>
    <property type="project" value="InterPro"/>
</dbReference>
<keyword evidence="14" id="KW-0576">Peroxisome</keyword>
<feature type="binding site" evidence="18">
    <location>
        <position position="744"/>
    </location>
    <ligand>
        <name>substrate</name>
    </ligand>
</feature>
<evidence type="ECO:0000256" key="6">
    <source>
        <dbReference type="ARBA" id="ARBA00022630"/>
    </source>
</evidence>
<dbReference type="InterPro" id="IPR005107">
    <property type="entry name" value="CO_DH_flav_C"/>
</dbReference>
<comment type="caution">
    <text evidence="23">The sequence shown here is derived from an EMBL/GenBank/DDBJ whole genome shotgun (WGS) entry which is preliminary data.</text>
</comment>
<dbReference type="FunFam" id="3.30.365.10:FF:000002">
    <property type="entry name" value="Xanthine dehydrogenase oxidase"/>
    <property type="match status" value="1"/>
</dbReference>
<feature type="binding site" evidence="18">
    <location>
        <position position="856"/>
    </location>
    <ligand>
        <name>substrate</name>
    </ligand>
</feature>
<dbReference type="InterPro" id="IPR036010">
    <property type="entry name" value="2Fe-2S_ferredoxin-like_sf"/>
</dbReference>
<dbReference type="Pfam" id="PF03450">
    <property type="entry name" value="CO_deh_flav_C"/>
    <property type="match status" value="1"/>
</dbReference>
<dbReference type="PIRSF" id="PIRSF000127">
    <property type="entry name" value="Xanthine_DH"/>
    <property type="match status" value="1"/>
</dbReference>
<feature type="binding site" evidence="19">
    <location>
        <position position="117"/>
    </location>
    <ligand>
        <name>[2Fe-2S] cluster</name>
        <dbReference type="ChEBI" id="CHEBI:190135"/>
        <label>2</label>
    </ligand>
</feature>
<feature type="binding site" evidence="18">
    <location>
        <position position="822"/>
    </location>
    <ligand>
        <name>substrate</name>
    </ligand>
</feature>
<dbReference type="PROSITE" id="PS51387">
    <property type="entry name" value="FAD_PCMH"/>
    <property type="match status" value="1"/>
</dbReference>
<comment type="cofactor">
    <cofactor evidence="1 18">
        <name>FAD</name>
        <dbReference type="ChEBI" id="CHEBI:57692"/>
    </cofactor>
</comment>
<keyword evidence="8 19" id="KW-0479">Metal-binding</keyword>
<dbReference type="Gene3D" id="3.90.1170.50">
    <property type="entry name" value="Aldehyde oxidase/xanthine dehydrogenase, a/b hammerhead"/>
    <property type="match status" value="1"/>
</dbReference>
<dbReference type="Proteomes" id="UP000593567">
    <property type="component" value="Unassembled WGS sequence"/>
</dbReference>